<evidence type="ECO:0000256" key="1">
    <source>
        <dbReference type="ARBA" id="ARBA00022679"/>
    </source>
</evidence>
<dbReference type="Gene3D" id="3.90.470.20">
    <property type="entry name" value="4'-phosphopantetheinyl transferase domain"/>
    <property type="match status" value="1"/>
</dbReference>
<dbReference type="OrthoDB" id="190168at2"/>
<dbReference type="Pfam" id="PF01648">
    <property type="entry name" value="ACPS"/>
    <property type="match status" value="1"/>
</dbReference>
<keyword evidence="1 3" id="KW-0808">Transferase</keyword>
<organism evidence="3 4">
    <name type="scientific">Cryobacterium suzukii</name>
    <dbReference type="NCBI Taxonomy" id="1259198"/>
    <lineage>
        <taxon>Bacteria</taxon>
        <taxon>Bacillati</taxon>
        <taxon>Actinomycetota</taxon>
        <taxon>Actinomycetes</taxon>
        <taxon>Micrococcales</taxon>
        <taxon>Microbacteriaceae</taxon>
        <taxon>Cryobacterium</taxon>
    </lineage>
</organism>
<comment type="caution">
    <text evidence="3">The sequence shown here is derived from an EMBL/GenBank/DDBJ whole genome shotgun (WGS) entry which is preliminary data.</text>
</comment>
<dbReference type="GO" id="GO:0008897">
    <property type="term" value="F:holo-[acyl-carrier-protein] synthase activity"/>
    <property type="evidence" value="ECO:0007669"/>
    <property type="project" value="InterPro"/>
</dbReference>
<dbReference type="InterPro" id="IPR008278">
    <property type="entry name" value="4-PPantetheinyl_Trfase_dom"/>
</dbReference>
<proteinExistence type="predicted"/>
<evidence type="ECO:0000313" key="3">
    <source>
        <dbReference type="EMBL" id="TFD61434.1"/>
    </source>
</evidence>
<name>A0A4R9AGA6_9MICO</name>
<dbReference type="InterPro" id="IPR037143">
    <property type="entry name" value="4-PPantetheinyl_Trfase_dom_sf"/>
</dbReference>
<dbReference type="SUPFAM" id="SSF56214">
    <property type="entry name" value="4'-phosphopantetheinyl transferase"/>
    <property type="match status" value="1"/>
</dbReference>
<reference evidence="3 4" key="1">
    <citation type="submission" date="2019-03" db="EMBL/GenBank/DDBJ databases">
        <title>Genomics of glacier-inhabiting Cryobacterium strains.</title>
        <authorList>
            <person name="Liu Q."/>
            <person name="Xin Y.-H."/>
        </authorList>
    </citation>
    <scope>NUCLEOTIDE SEQUENCE [LARGE SCALE GENOMIC DNA]</scope>
    <source>
        <strain evidence="3 4">Sr39</strain>
    </source>
</reference>
<gene>
    <name evidence="3" type="ORF">E3T39_05090</name>
</gene>
<sequence>MGWTPGARPRRPRCRPAPLVLLVRSTSVPFGYGCTVTRTDVSLFLTPRAPLPQTDRALLAAAVARICPGQGPVTIEQRCERCGGAHGRPRVLAPSGVFVSLSRAGHTVAVSVSLVGPIGVDIESVTAVGRAGFDDVAFNADERAALQRMPAAERDRARAGIWTTKEALLKLSGQGLTVDPRELTVEWAGASVSLRWPTSTLDLNRVHVEGFDAGPGLIGTLTVLSAKSPRVELHRDS</sequence>
<dbReference type="AlphaFoldDB" id="A0A4R9AGA6"/>
<evidence type="ECO:0000259" key="2">
    <source>
        <dbReference type="Pfam" id="PF01648"/>
    </source>
</evidence>
<dbReference type="Proteomes" id="UP000298170">
    <property type="component" value="Unassembled WGS sequence"/>
</dbReference>
<accession>A0A4R9AGA6</accession>
<dbReference type="EMBL" id="SOHJ01000004">
    <property type="protein sequence ID" value="TFD61434.1"/>
    <property type="molecule type" value="Genomic_DNA"/>
</dbReference>
<feature type="domain" description="4'-phosphopantetheinyl transferase" evidence="2">
    <location>
        <begin position="117"/>
        <end position="186"/>
    </location>
</feature>
<keyword evidence="4" id="KW-1185">Reference proteome</keyword>
<protein>
    <submittedName>
        <fullName evidence="3">4'-phosphopantetheinyl transferase superfamily protein</fullName>
    </submittedName>
</protein>
<evidence type="ECO:0000313" key="4">
    <source>
        <dbReference type="Proteomes" id="UP000298170"/>
    </source>
</evidence>
<dbReference type="GO" id="GO:0000287">
    <property type="term" value="F:magnesium ion binding"/>
    <property type="evidence" value="ECO:0007669"/>
    <property type="project" value="InterPro"/>
</dbReference>